<feature type="compositionally biased region" description="Basic and acidic residues" evidence="2">
    <location>
        <begin position="812"/>
        <end position="830"/>
    </location>
</feature>
<name>A0A226EW62_FOLCA</name>
<organism evidence="3 4">
    <name type="scientific">Folsomia candida</name>
    <name type="common">Springtail</name>
    <dbReference type="NCBI Taxonomy" id="158441"/>
    <lineage>
        <taxon>Eukaryota</taxon>
        <taxon>Metazoa</taxon>
        <taxon>Ecdysozoa</taxon>
        <taxon>Arthropoda</taxon>
        <taxon>Hexapoda</taxon>
        <taxon>Collembola</taxon>
        <taxon>Entomobryomorpha</taxon>
        <taxon>Isotomoidea</taxon>
        <taxon>Isotomidae</taxon>
        <taxon>Proisotominae</taxon>
        <taxon>Folsomia</taxon>
    </lineage>
</organism>
<dbReference type="GO" id="GO:0015631">
    <property type="term" value="F:tubulin binding"/>
    <property type="evidence" value="ECO:0007669"/>
    <property type="project" value="InterPro"/>
</dbReference>
<protein>
    <submittedName>
        <fullName evidence="3">Tubulin polymerization-promoting protein family member 3</fullName>
    </submittedName>
</protein>
<dbReference type="GO" id="GO:0032273">
    <property type="term" value="P:positive regulation of protein polymerization"/>
    <property type="evidence" value="ECO:0007669"/>
    <property type="project" value="TreeGrafter"/>
</dbReference>
<feature type="compositionally biased region" description="Polar residues" evidence="2">
    <location>
        <begin position="334"/>
        <end position="344"/>
    </location>
</feature>
<feature type="compositionally biased region" description="Polar residues" evidence="2">
    <location>
        <begin position="368"/>
        <end position="380"/>
    </location>
</feature>
<feature type="region of interest" description="Disordered" evidence="2">
    <location>
        <begin position="427"/>
        <end position="690"/>
    </location>
</feature>
<dbReference type="InterPro" id="IPR011992">
    <property type="entry name" value="EF-hand-dom_pair"/>
</dbReference>
<dbReference type="STRING" id="158441.A0A226EW62"/>
<dbReference type="InterPro" id="IPR008907">
    <property type="entry name" value="TPP/p25"/>
</dbReference>
<feature type="compositionally biased region" description="Low complexity" evidence="2">
    <location>
        <begin position="568"/>
        <end position="584"/>
    </location>
</feature>
<accession>A0A226EW62</accession>
<dbReference type="GO" id="GO:0001578">
    <property type="term" value="P:microtubule bundle formation"/>
    <property type="evidence" value="ECO:0007669"/>
    <property type="project" value="TreeGrafter"/>
</dbReference>
<feature type="region of interest" description="Disordered" evidence="2">
    <location>
        <begin position="848"/>
        <end position="875"/>
    </location>
</feature>
<evidence type="ECO:0000313" key="3">
    <source>
        <dbReference type="EMBL" id="OXA61843.1"/>
    </source>
</evidence>
<feature type="compositionally biased region" description="Polar residues" evidence="2">
    <location>
        <begin position="100"/>
        <end position="117"/>
    </location>
</feature>
<dbReference type="OMA" id="GANMINN"/>
<feature type="compositionally biased region" description="Low complexity" evidence="2">
    <location>
        <begin position="659"/>
        <end position="675"/>
    </location>
</feature>
<feature type="region of interest" description="Disordered" evidence="2">
    <location>
        <begin position="803"/>
        <end position="830"/>
    </location>
</feature>
<feature type="region of interest" description="Disordered" evidence="2">
    <location>
        <begin position="316"/>
        <end position="408"/>
    </location>
</feature>
<gene>
    <name evidence="3" type="ORF">Fcan01_03121</name>
</gene>
<dbReference type="PANTHER" id="PTHR12932:SF9">
    <property type="entry name" value="TUBULIN POLYMERIZATION-PROMOTING PROTEIN HOMOLOG"/>
    <property type="match status" value="1"/>
</dbReference>
<feature type="compositionally biased region" description="Polar residues" evidence="2">
    <location>
        <begin position="234"/>
        <end position="243"/>
    </location>
</feature>
<feature type="compositionally biased region" description="Low complexity" evidence="2">
    <location>
        <begin position="69"/>
        <end position="99"/>
    </location>
</feature>
<evidence type="ECO:0000256" key="2">
    <source>
        <dbReference type="SAM" id="MobiDB-lite"/>
    </source>
</evidence>
<evidence type="ECO:0000256" key="1">
    <source>
        <dbReference type="ARBA" id="ARBA00010994"/>
    </source>
</evidence>
<evidence type="ECO:0000313" key="4">
    <source>
        <dbReference type="Proteomes" id="UP000198287"/>
    </source>
</evidence>
<comment type="caution">
    <text evidence="3">The sequence shown here is derived from an EMBL/GenBank/DDBJ whole genome shotgun (WGS) entry which is preliminary data.</text>
</comment>
<feature type="region of interest" description="Disordered" evidence="2">
    <location>
        <begin position="66"/>
        <end position="170"/>
    </location>
</feature>
<feature type="compositionally biased region" description="Basic and acidic residues" evidence="2">
    <location>
        <begin position="487"/>
        <end position="496"/>
    </location>
</feature>
<proteinExistence type="inferred from homology"/>
<feature type="compositionally biased region" description="Basic and acidic residues" evidence="2">
    <location>
        <begin position="536"/>
        <end position="549"/>
    </location>
</feature>
<dbReference type="OrthoDB" id="548799at2759"/>
<dbReference type="Pfam" id="PF05517">
    <property type="entry name" value="p25-alpha"/>
    <property type="match status" value="1"/>
</dbReference>
<feature type="region of interest" description="Disordered" evidence="2">
    <location>
        <begin position="185"/>
        <end position="264"/>
    </location>
</feature>
<sequence>MNHSTGNTGKPMMGVQAIIQQNTAHANNGANMINNNLSQNFPNRELIATKSPVVITTPPSPLVPVKHLPSVSSTSSSATNAAPTSKTTTTARTAESTPTIVTTTKISAARSEGSSDTPKPIQGAQAAPSPNVSKAEGPPSKSSSSPGNSSVFQFCSTTSTEKPTGLDGISHNVASDAKKVAVTPPTAAAGTAPTNLPGTGSAAFPPSAGSGIRGGRGNNSQDINSSPSASPANKATQSHSSGLKSEKAQPPIPITTSTVSSTSATGFGASANLQTSGSANNNQISCSSSVTGTAGTRPGGSGSSVTAQTIGNLSKANSASAGVVTPTPVVLPSNFKNMDFQQNGAKKETGEDANSNNSTLIPAKGCSSAESNGNCSASSDLESESPRSRPTTAISGDGKPAPDRISFGDEVGDDVRLVVTLLENSGLCGPLATSNSSRPGTAGSDTVPPARPSTAEKPFNLATMQDVMKEEKENPKLIKSSPVAKVKNGEDVKDSPKAPTTTTKTRPPSGTGRTRPSTGKKNPDRTSSVGASPSSRTEKKNKETPKKEVTGSGKLPREPNLSRIGRVSTPCAASDATTPTTSTPLAENNKSPRTPRSTSGSRDLNTRPKSALPTCATPRSRPSSTLYQHTASSAQKGIQSPPASNLNSSGSAVKDTAAPTPKGGSSSRPRPRTSGAKMGDSTAGAAGDAKPATLNDQFAIFSRFGDTASDGKHITLSNSDKWMKQAKVVDGKKITTTDTSICFKKLFKTTKKVPIEDFKKYIEELAKSKKIEPQELLDKLTNCGSPSLSTATKAAHANVVDRLTDSSKYTGSHKERFDASGKGKGIEGRRDVADSSGYVASFKTKLDLNKDSPVKGGSPSPTPVAPKESSPAPAK</sequence>
<dbReference type="GO" id="GO:0005874">
    <property type="term" value="C:microtubule"/>
    <property type="evidence" value="ECO:0007669"/>
    <property type="project" value="TreeGrafter"/>
</dbReference>
<dbReference type="SUPFAM" id="SSF47473">
    <property type="entry name" value="EF-hand"/>
    <property type="match status" value="1"/>
</dbReference>
<dbReference type="EMBL" id="LNIX01000001">
    <property type="protein sequence ID" value="OXA61843.1"/>
    <property type="molecule type" value="Genomic_DNA"/>
</dbReference>
<feature type="compositionally biased region" description="Low complexity" evidence="2">
    <location>
        <begin position="591"/>
        <end position="602"/>
    </location>
</feature>
<feature type="compositionally biased region" description="Low complexity" evidence="2">
    <location>
        <begin position="185"/>
        <end position="200"/>
    </location>
</feature>
<feature type="compositionally biased region" description="Polar residues" evidence="2">
    <location>
        <begin position="151"/>
        <end position="162"/>
    </location>
</feature>
<feature type="compositionally biased region" description="Basic and acidic residues" evidence="2">
    <location>
        <begin position="467"/>
        <end position="476"/>
    </location>
</feature>
<feature type="compositionally biased region" description="Low complexity" evidence="2">
    <location>
        <begin position="218"/>
        <end position="233"/>
    </location>
</feature>
<feature type="compositionally biased region" description="Polar residues" evidence="2">
    <location>
        <begin position="620"/>
        <end position="651"/>
    </location>
</feature>
<keyword evidence="4" id="KW-1185">Reference proteome</keyword>
<comment type="similarity">
    <text evidence="1">Belongs to the TPPP family.</text>
</comment>
<reference evidence="3 4" key="1">
    <citation type="submission" date="2015-12" db="EMBL/GenBank/DDBJ databases">
        <title>The genome of Folsomia candida.</title>
        <authorList>
            <person name="Faddeeva A."/>
            <person name="Derks M.F."/>
            <person name="Anvar Y."/>
            <person name="Smit S."/>
            <person name="Van Straalen N."/>
            <person name="Roelofs D."/>
        </authorList>
    </citation>
    <scope>NUCLEOTIDE SEQUENCE [LARGE SCALE GENOMIC DNA]</scope>
    <source>
        <strain evidence="3 4">VU population</strain>
        <tissue evidence="3">Whole body</tissue>
    </source>
</reference>
<feature type="compositionally biased region" description="Low complexity" evidence="2">
    <location>
        <begin position="497"/>
        <end position="520"/>
    </location>
</feature>
<dbReference type="Gene3D" id="1.10.238.10">
    <property type="entry name" value="EF-hand"/>
    <property type="match status" value="1"/>
</dbReference>
<feature type="compositionally biased region" description="Polar residues" evidence="2">
    <location>
        <begin position="525"/>
        <end position="535"/>
    </location>
</feature>
<feature type="compositionally biased region" description="Low complexity" evidence="2">
    <location>
        <begin position="255"/>
        <end position="264"/>
    </location>
</feature>
<dbReference type="Proteomes" id="UP000198287">
    <property type="component" value="Unassembled WGS sequence"/>
</dbReference>
<dbReference type="AlphaFoldDB" id="A0A226EW62"/>
<feature type="compositionally biased region" description="Low complexity" evidence="2">
    <location>
        <begin position="138"/>
        <end position="150"/>
    </location>
</feature>
<dbReference type="GO" id="GO:0046785">
    <property type="term" value="P:microtubule polymerization"/>
    <property type="evidence" value="ECO:0007669"/>
    <property type="project" value="InterPro"/>
</dbReference>
<dbReference type="PANTHER" id="PTHR12932">
    <property type="entry name" value="P25 ALPHA-RELATED"/>
    <property type="match status" value="1"/>
</dbReference>